<comment type="catalytic activity">
    <reaction evidence="7">
        <text>L-rhamnopyranose = L-rhamnulose</text>
        <dbReference type="Rhea" id="RHEA:23160"/>
        <dbReference type="ChEBI" id="CHEBI:17897"/>
        <dbReference type="ChEBI" id="CHEBI:62346"/>
        <dbReference type="EC" id="5.3.1.14"/>
    </reaction>
</comment>
<comment type="caution">
    <text evidence="9">The sequence shown here is derived from an EMBL/GenBank/DDBJ whole genome shotgun (WGS) entry which is preliminary data.</text>
</comment>
<evidence type="ECO:0000313" key="9">
    <source>
        <dbReference type="EMBL" id="TNM63488.1"/>
    </source>
</evidence>
<dbReference type="OrthoDB" id="9766697at2"/>
<evidence type="ECO:0000256" key="8">
    <source>
        <dbReference type="NCBIfam" id="TIGR01748"/>
    </source>
</evidence>
<protein>
    <recommendedName>
        <fullName evidence="7 8">L-rhamnose isomerase</fullName>
        <ecNumber evidence="7 8">5.3.1.14</ecNumber>
    </recommendedName>
</protein>
<accession>A0A5C4XJJ7</accession>
<dbReference type="NCBIfam" id="NF002203">
    <property type="entry name" value="PRK01076.1"/>
    <property type="match status" value="1"/>
</dbReference>
<keyword evidence="4 7" id="KW-0413">Isomerase</keyword>
<dbReference type="PANTHER" id="PTHR30268">
    <property type="entry name" value="L-RHAMNOSE ISOMERASE"/>
    <property type="match status" value="1"/>
</dbReference>
<dbReference type="NCBIfam" id="TIGR01748">
    <property type="entry name" value="rhaA"/>
    <property type="match status" value="1"/>
</dbReference>
<keyword evidence="5 7" id="KW-0684">Rhamnose metabolism</keyword>
<dbReference type="PANTHER" id="PTHR30268:SF0">
    <property type="entry name" value="L-RHAMNOSE ISOMERASE"/>
    <property type="match status" value="1"/>
</dbReference>
<dbReference type="Proteomes" id="UP000311605">
    <property type="component" value="Unassembled WGS sequence"/>
</dbReference>
<dbReference type="RefSeq" id="WP_139676399.1">
    <property type="nucleotide sequence ID" value="NZ_VDMN01000002.1"/>
</dbReference>
<evidence type="ECO:0000256" key="7">
    <source>
        <dbReference type="HAMAP-Rule" id="MF_00541"/>
    </source>
</evidence>
<gene>
    <name evidence="7" type="primary">rhaA</name>
    <name evidence="9" type="ORF">FHP24_11780</name>
</gene>
<comment type="pathway">
    <text evidence="7">Carbohydrate degradation; L-rhamnose degradation; glycerone phosphate from L-rhamnose: step 1/3.</text>
</comment>
<dbReference type="InterPro" id="IPR036237">
    <property type="entry name" value="Xyl_isomerase-like_sf"/>
</dbReference>
<comment type="similarity">
    <text evidence="6 7">Belongs to the rhamnose isomerase family.</text>
</comment>
<dbReference type="GO" id="GO:0019324">
    <property type="term" value="P:L-lyxose metabolic process"/>
    <property type="evidence" value="ECO:0007669"/>
    <property type="project" value="TreeGrafter"/>
</dbReference>
<dbReference type="FunFam" id="3.20.20.150:FF:000006">
    <property type="entry name" value="L-rhamnose isomerase"/>
    <property type="match status" value="1"/>
</dbReference>
<evidence type="ECO:0000256" key="5">
    <source>
        <dbReference type="ARBA" id="ARBA00023308"/>
    </source>
</evidence>
<dbReference type="UniPathway" id="UPA00541">
    <property type="reaction ID" value="UER00601"/>
</dbReference>
<dbReference type="SUPFAM" id="SSF51658">
    <property type="entry name" value="Xylose isomerase-like"/>
    <property type="match status" value="1"/>
</dbReference>
<keyword evidence="1 7" id="KW-0963">Cytoplasm</keyword>
<evidence type="ECO:0000256" key="6">
    <source>
        <dbReference type="ARBA" id="ARBA00061402"/>
    </source>
</evidence>
<dbReference type="EC" id="5.3.1.14" evidence="7 8"/>
<comment type="subcellular location">
    <subcellularLocation>
        <location evidence="7">Cytoplasm</location>
    </subcellularLocation>
</comment>
<dbReference type="EMBL" id="VDMN01000002">
    <property type="protein sequence ID" value="TNM63488.1"/>
    <property type="molecule type" value="Genomic_DNA"/>
</dbReference>
<evidence type="ECO:0000256" key="4">
    <source>
        <dbReference type="ARBA" id="ARBA00023235"/>
    </source>
</evidence>
<evidence type="ECO:0000256" key="1">
    <source>
        <dbReference type="ARBA" id="ARBA00022490"/>
    </source>
</evidence>
<keyword evidence="2 7" id="KW-0479">Metal-binding</keyword>
<comment type="cofactor">
    <cofactor evidence="7">
        <name>Mn(2+)</name>
        <dbReference type="ChEBI" id="CHEBI:29035"/>
    </cofactor>
    <text evidence="7">Binds 1 Mn(2+) ion per subunit.</text>
</comment>
<evidence type="ECO:0000313" key="10">
    <source>
        <dbReference type="Proteomes" id="UP000311605"/>
    </source>
</evidence>
<reference evidence="9 10" key="1">
    <citation type="submission" date="2019-06" db="EMBL/GenBank/DDBJ databases">
        <title>The draft genome of Rhizobium smilacinae PTYR-5.</title>
        <authorList>
            <person name="Liu L."/>
            <person name="Li L."/>
            <person name="Zhang X."/>
        </authorList>
    </citation>
    <scope>NUCLEOTIDE SEQUENCE [LARGE SCALE GENOMIC DNA]</scope>
    <source>
        <strain evidence="9 10">PTYR-5</strain>
    </source>
</reference>
<name>A0A5C4XJJ7_9HYPH</name>
<dbReference type="AlphaFoldDB" id="A0A5C4XJJ7"/>
<dbReference type="HAMAP" id="MF_00541">
    <property type="entry name" value="RhaA"/>
    <property type="match status" value="1"/>
</dbReference>
<dbReference type="GO" id="GO:0019301">
    <property type="term" value="P:rhamnose catabolic process"/>
    <property type="evidence" value="ECO:0007669"/>
    <property type="project" value="UniProtKB-UniRule"/>
</dbReference>
<feature type="binding site" evidence="7">
    <location>
        <position position="296"/>
    </location>
    <ligand>
        <name>Mn(2+)</name>
        <dbReference type="ChEBI" id="CHEBI:29035"/>
    </ligand>
</feature>
<dbReference type="Gene3D" id="3.20.20.150">
    <property type="entry name" value="Divalent-metal-dependent TIM barrel enzymes"/>
    <property type="match status" value="1"/>
</dbReference>
<comment type="function">
    <text evidence="7">Catalyzes the interconversion of L-rhamnose and L-rhamnulose.</text>
</comment>
<dbReference type="GO" id="GO:0005737">
    <property type="term" value="C:cytoplasm"/>
    <property type="evidence" value="ECO:0007669"/>
    <property type="project" value="UniProtKB-SubCell"/>
</dbReference>
<feature type="binding site" evidence="7">
    <location>
        <position position="298"/>
    </location>
    <ligand>
        <name>Mn(2+)</name>
        <dbReference type="ChEBI" id="CHEBI:29035"/>
    </ligand>
</feature>
<organism evidence="9 10">
    <name type="scientific">Aliirhizobium smilacinae</name>
    <dbReference type="NCBI Taxonomy" id="1395944"/>
    <lineage>
        <taxon>Bacteria</taxon>
        <taxon>Pseudomonadati</taxon>
        <taxon>Pseudomonadota</taxon>
        <taxon>Alphaproteobacteria</taxon>
        <taxon>Hyphomicrobiales</taxon>
        <taxon>Rhizobiaceae</taxon>
        <taxon>Aliirhizobium</taxon>
    </lineage>
</organism>
<sequence length="423" mass="47109">MSQSQKVEAAYAIARDVFAAAGIDTAVALDRLDTIPISMHCWQGDDVRGFENPAGQLTGGIQVSGNYPGRAGTPSELRADLDFAMAQIPGQKRLNLHAIYLESDTPVARDAIESRHFQNWVDWARKSQIGLDFNPTCFSHPLSADGLTLSHPDKAVRDFWISHCKASRKVSEYFGKELGTPSVMNIWVPDGMKDLPADRFAPRERLAQSLDAIIAEPISRDFHKDAVESKLFGIGAESYTVGSSEFCMGYATSRNILLCLDAGHFHPTEVVSDKLSSVLQFVDEVLLHVSRPVRWDSDHVVLFDDELQAIANELIRGDILGKVNIGLDFFDASINRVAAWVIGTRNMRKALLRALLEPVARLKKAEGERDFTTRLAMMEEAKSMPWSAVWDFYCLSRNVPVGIAWLDEVKNYERNVLSKRKAA</sequence>
<dbReference type="GO" id="GO:0008740">
    <property type="term" value="F:L-rhamnose isomerase activity"/>
    <property type="evidence" value="ECO:0007669"/>
    <property type="project" value="UniProtKB-UniRule"/>
</dbReference>
<feature type="binding site" evidence="7">
    <location>
        <position position="264"/>
    </location>
    <ligand>
        <name>Mn(2+)</name>
        <dbReference type="ChEBI" id="CHEBI:29035"/>
    </ligand>
</feature>
<keyword evidence="3 7" id="KW-0464">Manganese</keyword>
<dbReference type="InterPro" id="IPR050337">
    <property type="entry name" value="L-rhamnose_isomerase"/>
</dbReference>
<dbReference type="Pfam" id="PF06134">
    <property type="entry name" value="RhaA"/>
    <property type="match status" value="1"/>
</dbReference>
<proteinExistence type="inferred from homology"/>
<dbReference type="InterPro" id="IPR009308">
    <property type="entry name" value="Rhamnose_isomerase"/>
</dbReference>
<evidence type="ECO:0000256" key="3">
    <source>
        <dbReference type="ARBA" id="ARBA00023211"/>
    </source>
</evidence>
<keyword evidence="10" id="KW-1185">Reference proteome</keyword>
<dbReference type="GO" id="GO:0030145">
    <property type="term" value="F:manganese ion binding"/>
    <property type="evidence" value="ECO:0007669"/>
    <property type="project" value="UniProtKB-UniRule"/>
</dbReference>
<evidence type="ECO:0000256" key="2">
    <source>
        <dbReference type="ARBA" id="ARBA00022723"/>
    </source>
</evidence>